<dbReference type="SMR" id="A0A811LIQ8"/>
<feature type="compositionally biased region" description="Polar residues" evidence="6">
    <location>
        <begin position="60"/>
        <end position="69"/>
    </location>
</feature>
<evidence type="ECO:0000313" key="9">
    <source>
        <dbReference type="Proteomes" id="UP000659654"/>
    </source>
</evidence>
<comment type="subcellular location">
    <subcellularLocation>
        <location evidence="1">Nucleus</location>
    </subcellularLocation>
</comment>
<dbReference type="Gene3D" id="1.20.5.170">
    <property type="match status" value="1"/>
</dbReference>
<evidence type="ECO:0000256" key="5">
    <source>
        <dbReference type="ARBA" id="ARBA00023242"/>
    </source>
</evidence>
<feature type="domain" description="BZIP" evidence="7">
    <location>
        <begin position="89"/>
        <end position="146"/>
    </location>
</feature>
<dbReference type="GO" id="GO:0000981">
    <property type="term" value="F:DNA-binding transcription factor activity, RNA polymerase II-specific"/>
    <property type="evidence" value="ECO:0007669"/>
    <property type="project" value="TreeGrafter"/>
</dbReference>
<feature type="region of interest" description="Disordered" evidence="6">
    <location>
        <begin position="1"/>
        <end position="20"/>
    </location>
</feature>
<dbReference type="InterPro" id="IPR046347">
    <property type="entry name" value="bZIP_sf"/>
</dbReference>
<keyword evidence="4" id="KW-0804">Transcription</keyword>
<feature type="region of interest" description="Disordered" evidence="6">
    <location>
        <begin position="156"/>
        <end position="181"/>
    </location>
</feature>
<comment type="caution">
    <text evidence="8">The sequence shown here is derived from an EMBL/GenBank/DDBJ whole genome shotgun (WGS) entry which is preliminary data.</text>
</comment>
<dbReference type="OrthoDB" id="6022300at2759"/>
<dbReference type="PANTHER" id="PTHR11988">
    <property type="entry name" value="THYROTROPH EMBRYONIC FACTOR RELATED"/>
    <property type="match status" value="1"/>
</dbReference>
<dbReference type="SMART" id="SM00338">
    <property type="entry name" value="BRLZ"/>
    <property type="match status" value="1"/>
</dbReference>
<feature type="compositionally biased region" description="Low complexity" evidence="6">
    <location>
        <begin position="156"/>
        <end position="168"/>
    </location>
</feature>
<evidence type="ECO:0000256" key="6">
    <source>
        <dbReference type="SAM" id="MobiDB-lite"/>
    </source>
</evidence>
<evidence type="ECO:0000259" key="7">
    <source>
        <dbReference type="PROSITE" id="PS50217"/>
    </source>
</evidence>
<evidence type="ECO:0000256" key="4">
    <source>
        <dbReference type="ARBA" id="ARBA00023163"/>
    </source>
</evidence>
<dbReference type="EMBL" id="CAJFCV020000004">
    <property type="protein sequence ID" value="CAG9118555.1"/>
    <property type="molecule type" value="Genomic_DNA"/>
</dbReference>
<dbReference type="GO" id="GO:0000978">
    <property type="term" value="F:RNA polymerase II cis-regulatory region sequence-specific DNA binding"/>
    <property type="evidence" value="ECO:0007669"/>
    <property type="project" value="TreeGrafter"/>
</dbReference>
<feature type="compositionally biased region" description="Basic and acidic residues" evidence="6">
    <location>
        <begin position="105"/>
        <end position="119"/>
    </location>
</feature>
<evidence type="ECO:0000313" key="8">
    <source>
        <dbReference type="EMBL" id="CAD5228103.1"/>
    </source>
</evidence>
<dbReference type="Pfam" id="PF07716">
    <property type="entry name" value="bZIP_2"/>
    <property type="match status" value="1"/>
</dbReference>
<evidence type="ECO:0000256" key="2">
    <source>
        <dbReference type="ARBA" id="ARBA00023015"/>
    </source>
</evidence>
<dbReference type="EMBL" id="CAJFDI010000004">
    <property type="protein sequence ID" value="CAD5228103.1"/>
    <property type="molecule type" value="Genomic_DNA"/>
</dbReference>
<dbReference type="PROSITE" id="PS50217">
    <property type="entry name" value="BZIP"/>
    <property type="match status" value="1"/>
</dbReference>
<dbReference type="PANTHER" id="PTHR11988:SF27">
    <property type="entry name" value="GH27708P"/>
    <property type="match status" value="1"/>
</dbReference>
<sequence length="181" mass="20741">MHNTTTPRKMWSSLDCNNNPGNYTPGMNWSGFNYMNKEEWNSKQLLDTMSANAISLFVNTSPNSSTASEFSPPIRKKKKPCPVPAEKKDDAYVQRRQKNNLSAQKSREERRRREQEKDTRIKELETQCAYLCHQNTLLQAELAKMRMVQQYNSMQSTNSTMNSSMNSTGASVAPFVDPSWS</sequence>
<organism evidence="8 9">
    <name type="scientific">Bursaphelenchus xylophilus</name>
    <name type="common">Pinewood nematode worm</name>
    <name type="synonym">Aphelenchoides xylophilus</name>
    <dbReference type="NCBI Taxonomy" id="6326"/>
    <lineage>
        <taxon>Eukaryota</taxon>
        <taxon>Metazoa</taxon>
        <taxon>Ecdysozoa</taxon>
        <taxon>Nematoda</taxon>
        <taxon>Chromadorea</taxon>
        <taxon>Rhabditida</taxon>
        <taxon>Tylenchina</taxon>
        <taxon>Tylenchomorpha</taxon>
        <taxon>Aphelenchoidea</taxon>
        <taxon>Aphelenchoididae</taxon>
        <taxon>Bursaphelenchus</taxon>
    </lineage>
</organism>
<dbReference type="Proteomes" id="UP000582659">
    <property type="component" value="Unassembled WGS sequence"/>
</dbReference>
<evidence type="ECO:0000256" key="3">
    <source>
        <dbReference type="ARBA" id="ARBA00023125"/>
    </source>
</evidence>
<dbReference type="InterPro" id="IPR004827">
    <property type="entry name" value="bZIP"/>
</dbReference>
<gene>
    <name evidence="8" type="ORF">BXYJ_LOCUS10277</name>
</gene>
<dbReference type="SUPFAM" id="SSF57959">
    <property type="entry name" value="Leucine zipper domain"/>
    <property type="match status" value="1"/>
</dbReference>
<keyword evidence="3" id="KW-0238">DNA-binding</keyword>
<feature type="region of interest" description="Disordered" evidence="6">
    <location>
        <begin position="60"/>
        <end position="119"/>
    </location>
</feature>
<evidence type="ECO:0000256" key="1">
    <source>
        <dbReference type="ARBA" id="ARBA00004123"/>
    </source>
</evidence>
<proteinExistence type="predicted"/>
<dbReference type="Proteomes" id="UP000659654">
    <property type="component" value="Unassembled WGS sequence"/>
</dbReference>
<dbReference type="InterPro" id="IPR040223">
    <property type="entry name" value="PAR_bZIP"/>
</dbReference>
<accession>A0A811LIQ8</accession>
<name>A0A811LIQ8_BURXY</name>
<keyword evidence="5" id="KW-0539">Nucleus</keyword>
<dbReference type="GO" id="GO:0005634">
    <property type="term" value="C:nucleus"/>
    <property type="evidence" value="ECO:0007669"/>
    <property type="project" value="UniProtKB-SubCell"/>
</dbReference>
<keyword evidence="2" id="KW-0805">Transcription regulation</keyword>
<protein>
    <submittedName>
        <fullName evidence="8">(pine wood nematode) hypothetical protein</fullName>
    </submittedName>
</protein>
<keyword evidence="9" id="KW-1185">Reference proteome</keyword>
<reference evidence="8" key="1">
    <citation type="submission" date="2020-09" db="EMBL/GenBank/DDBJ databases">
        <authorList>
            <person name="Kikuchi T."/>
        </authorList>
    </citation>
    <scope>NUCLEOTIDE SEQUENCE</scope>
    <source>
        <strain evidence="8">Ka4C1</strain>
    </source>
</reference>
<dbReference type="AlphaFoldDB" id="A0A811LIQ8"/>